<dbReference type="AlphaFoldDB" id="A0A109IMP8"/>
<name>A0A109IMP8_9ACTN</name>
<protein>
    <submittedName>
        <fullName evidence="1">FHA domain-containing protein</fullName>
    </submittedName>
</protein>
<accession>A0A109IMP8</accession>
<dbReference type="SUPFAM" id="SSF49879">
    <property type="entry name" value="SMAD/FHA domain"/>
    <property type="match status" value="1"/>
</dbReference>
<evidence type="ECO:0000313" key="2">
    <source>
        <dbReference type="Proteomes" id="UP000198226"/>
    </source>
</evidence>
<proteinExistence type="predicted"/>
<dbReference type="InterPro" id="IPR000253">
    <property type="entry name" value="FHA_dom"/>
</dbReference>
<sequence length="204" mass="21402">MTQRCTVGGELHGPEVPLCPEHLCELVPHTPGPGDTAHQPGPGDTAHEPGPGDTAHQPGGAGAGPGGPVTACWNCGTPPASPTSTECLAPDCRRPLTPPGMLVVFAYGQVEIAPGGQVELGRHGTDRRLFRSYPNVSRRHAVLGVDPDGRAWITPVPTPNGTFVNGDEIPAVQRFLASGDRIRLALDAEGTVTLFPRQRNRTPE</sequence>
<dbReference type="OrthoDB" id="3078176at2"/>
<dbReference type="EMBL" id="LT607752">
    <property type="protein sequence ID" value="SCG74308.1"/>
    <property type="molecule type" value="Genomic_DNA"/>
</dbReference>
<dbReference type="RefSeq" id="WP_067304521.1">
    <property type="nucleotide sequence ID" value="NZ_LRMV01000024.1"/>
</dbReference>
<keyword evidence="2" id="KW-1185">Reference proteome</keyword>
<dbReference type="PROSITE" id="PS50006">
    <property type="entry name" value="FHA_DOMAIN"/>
    <property type="match status" value="1"/>
</dbReference>
<dbReference type="Proteomes" id="UP000198226">
    <property type="component" value="Chromosome I"/>
</dbReference>
<dbReference type="CDD" id="cd00060">
    <property type="entry name" value="FHA"/>
    <property type="match status" value="1"/>
</dbReference>
<evidence type="ECO:0000313" key="1">
    <source>
        <dbReference type="EMBL" id="SCG74308.1"/>
    </source>
</evidence>
<gene>
    <name evidence="1" type="ORF">GA0070623_3875</name>
</gene>
<organism evidence="1 2">
    <name type="scientific">Micromonospora rifamycinica</name>
    <dbReference type="NCBI Taxonomy" id="291594"/>
    <lineage>
        <taxon>Bacteria</taxon>
        <taxon>Bacillati</taxon>
        <taxon>Actinomycetota</taxon>
        <taxon>Actinomycetes</taxon>
        <taxon>Micromonosporales</taxon>
        <taxon>Micromonosporaceae</taxon>
        <taxon>Micromonospora</taxon>
    </lineage>
</organism>
<dbReference type="Gene3D" id="2.60.200.20">
    <property type="match status" value="1"/>
</dbReference>
<reference evidence="2" key="1">
    <citation type="submission" date="2016-06" db="EMBL/GenBank/DDBJ databases">
        <authorList>
            <person name="Varghese N."/>
            <person name="Submissions Spin"/>
        </authorList>
    </citation>
    <scope>NUCLEOTIDE SEQUENCE [LARGE SCALE GENOMIC DNA]</scope>
    <source>
        <strain evidence="2">DSM 44983</strain>
    </source>
</reference>
<dbReference type="Pfam" id="PF00498">
    <property type="entry name" value="FHA"/>
    <property type="match status" value="1"/>
</dbReference>
<dbReference type="InterPro" id="IPR008984">
    <property type="entry name" value="SMAD_FHA_dom_sf"/>
</dbReference>